<feature type="domain" description="SLBB" evidence="17">
    <location>
        <begin position="109"/>
        <end position="189"/>
    </location>
</feature>
<keyword evidence="6 15" id="KW-0812">Transmembrane</keyword>
<dbReference type="GO" id="GO:0046930">
    <property type="term" value="C:pore complex"/>
    <property type="evidence" value="ECO:0007669"/>
    <property type="project" value="UniProtKB-KW"/>
</dbReference>
<dbReference type="InterPro" id="IPR003715">
    <property type="entry name" value="Poly_export_N"/>
</dbReference>
<keyword evidence="9" id="KW-0406">Ion transport</keyword>
<proteinExistence type="inferred from homology"/>
<keyword evidence="8" id="KW-0625">Polysaccharide transport</keyword>
<evidence type="ECO:0000256" key="5">
    <source>
        <dbReference type="ARBA" id="ARBA00022597"/>
    </source>
</evidence>
<keyword evidence="15" id="KW-1133">Transmembrane helix</keyword>
<gene>
    <name evidence="18" type="ORF">C4541_02160</name>
</gene>
<dbReference type="InterPro" id="IPR054765">
    <property type="entry name" value="SLBB_dom"/>
</dbReference>
<evidence type="ECO:0000256" key="9">
    <source>
        <dbReference type="ARBA" id="ARBA00023065"/>
    </source>
</evidence>
<keyword evidence="7" id="KW-0732">Signal</keyword>
<evidence type="ECO:0000256" key="7">
    <source>
        <dbReference type="ARBA" id="ARBA00022729"/>
    </source>
</evidence>
<keyword evidence="11 15" id="KW-0472">Membrane</keyword>
<dbReference type="GO" id="GO:0006811">
    <property type="term" value="P:monoatomic ion transport"/>
    <property type="evidence" value="ECO:0007669"/>
    <property type="project" value="UniProtKB-KW"/>
</dbReference>
<dbReference type="PANTHER" id="PTHR33619">
    <property type="entry name" value="POLYSACCHARIDE EXPORT PROTEIN GFCE-RELATED"/>
    <property type="match status" value="1"/>
</dbReference>
<dbReference type="AlphaFoldDB" id="A0A3A4R971"/>
<dbReference type="GO" id="GO:0015159">
    <property type="term" value="F:polysaccharide transmembrane transporter activity"/>
    <property type="evidence" value="ECO:0007669"/>
    <property type="project" value="InterPro"/>
</dbReference>
<comment type="caution">
    <text evidence="18">The sequence shown here is derived from an EMBL/GenBank/DDBJ whole genome shotgun (WGS) entry which is preliminary data.</text>
</comment>
<evidence type="ECO:0000259" key="16">
    <source>
        <dbReference type="Pfam" id="PF02563"/>
    </source>
</evidence>
<evidence type="ECO:0000256" key="10">
    <source>
        <dbReference type="ARBA" id="ARBA00023114"/>
    </source>
</evidence>
<comment type="similarity">
    <text evidence="2">Belongs to the BexD/CtrA/VexA family.</text>
</comment>
<evidence type="ECO:0000256" key="2">
    <source>
        <dbReference type="ARBA" id="ARBA00009450"/>
    </source>
</evidence>
<evidence type="ECO:0000256" key="12">
    <source>
        <dbReference type="ARBA" id="ARBA00023139"/>
    </source>
</evidence>
<evidence type="ECO:0000256" key="6">
    <source>
        <dbReference type="ARBA" id="ARBA00022692"/>
    </source>
</evidence>
<evidence type="ECO:0000256" key="8">
    <source>
        <dbReference type="ARBA" id="ARBA00023047"/>
    </source>
</evidence>
<evidence type="ECO:0000256" key="13">
    <source>
        <dbReference type="ARBA" id="ARBA00023237"/>
    </source>
</evidence>
<evidence type="ECO:0000256" key="14">
    <source>
        <dbReference type="ARBA" id="ARBA00023288"/>
    </source>
</evidence>
<dbReference type="Pfam" id="PF22461">
    <property type="entry name" value="SLBB_2"/>
    <property type="match status" value="1"/>
</dbReference>
<evidence type="ECO:0000256" key="4">
    <source>
        <dbReference type="ARBA" id="ARBA00022452"/>
    </source>
</evidence>
<comment type="subcellular location">
    <subcellularLocation>
        <location evidence="1">Cell outer membrane</location>
        <topology evidence="1">Multi-pass membrane protein</topology>
    </subcellularLocation>
</comment>
<evidence type="ECO:0000313" key="18">
    <source>
        <dbReference type="EMBL" id="RJP61326.1"/>
    </source>
</evidence>
<keyword evidence="4" id="KW-1134">Transmembrane beta strand</keyword>
<name>A0A3A4R971_9BACT</name>
<keyword evidence="3" id="KW-0813">Transport</keyword>
<dbReference type="Gene3D" id="3.10.560.10">
    <property type="entry name" value="Outer membrane lipoprotein wza domain like"/>
    <property type="match status" value="1"/>
</dbReference>
<dbReference type="PANTHER" id="PTHR33619:SF3">
    <property type="entry name" value="POLYSACCHARIDE EXPORT PROTEIN GFCE-RELATED"/>
    <property type="match status" value="1"/>
</dbReference>
<dbReference type="GO" id="GO:0015288">
    <property type="term" value="F:porin activity"/>
    <property type="evidence" value="ECO:0007669"/>
    <property type="project" value="UniProtKB-KW"/>
</dbReference>
<dbReference type="Pfam" id="PF02563">
    <property type="entry name" value="Poly_export"/>
    <property type="match status" value="1"/>
</dbReference>
<keyword evidence="14" id="KW-0449">Lipoprotein</keyword>
<feature type="domain" description="Polysaccharide export protein N-terminal" evidence="16">
    <location>
        <begin position="29"/>
        <end position="105"/>
    </location>
</feature>
<keyword evidence="10" id="KW-0626">Porin</keyword>
<dbReference type="Proteomes" id="UP000266426">
    <property type="component" value="Unassembled WGS sequence"/>
</dbReference>
<evidence type="ECO:0000313" key="19">
    <source>
        <dbReference type="Proteomes" id="UP000266426"/>
    </source>
</evidence>
<evidence type="ECO:0000256" key="1">
    <source>
        <dbReference type="ARBA" id="ARBA00004571"/>
    </source>
</evidence>
<evidence type="ECO:0000259" key="17">
    <source>
        <dbReference type="Pfam" id="PF22461"/>
    </source>
</evidence>
<sequence length="194" mass="21651">MRTKHIIYLVSFVIFAGFLGSGYHELNAQNTEGYHLKAKDTITIKFYRHDDLNQDELEISPNGNIYLPLIGEVTAAGYTVSELEQKLMEIYSQEYLKNPYITVSVLSRRYYVLGEIKSPGAYPMIGNVTVLTAITQAGGFTDYAAKNKVTVIRTVGNSKETIRVNVDKIIKEGDTSYDVILQPGDVVNVPQSAF</sequence>
<organism evidence="18 19">
    <name type="scientific">Candidatus Auribacter fodinae</name>
    <dbReference type="NCBI Taxonomy" id="2093366"/>
    <lineage>
        <taxon>Bacteria</taxon>
        <taxon>Pseudomonadati</taxon>
        <taxon>Candidatus Auribacterota</taxon>
        <taxon>Candidatus Auribacteria</taxon>
        <taxon>Candidatus Auribacterales</taxon>
        <taxon>Candidatus Auribacteraceae</taxon>
        <taxon>Candidatus Auribacter</taxon>
    </lineage>
</organism>
<keyword evidence="13" id="KW-0998">Cell outer membrane</keyword>
<protein>
    <submittedName>
        <fullName evidence="18">Uncharacterized protein</fullName>
    </submittedName>
</protein>
<evidence type="ECO:0000256" key="3">
    <source>
        <dbReference type="ARBA" id="ARBA00022448"/>
    </source>
</evidence>
<accession>A0A3A4R971</accession>
<evidence type="ECO:0000256" key="11">
    <source>
        <dbReference type="ARBA" id="ARBA00023136"/>
    </source>
</evidence>
<feature type="transmembrane region" description="Helical" evidence="15">
    <location>
        <begin position="7"/>
        <end position="24"/>
    </location>
</feature>
<evidence type="ECO:0000256" key="15">
    <source>
        <dbReference type="SAM" id="Phobius"/>
    </source>
</evidence>
<dbReference type="EMBL" id="QZJZ01000014">
    <property type="protein sequence ID" value="RJP61326.1"/>
    <property type="molecule type" value="Genomic_DNA"/>
</dbReference>
<dbReference type="GO" id="GO:0009279">
    <property type="term" value="C:cell outer membrane"/>
    <property type="evidence" value="ECO:0007669"/>
    <property type="project" value="UniProtKB-SubCell"/>
</dbReference>
<dbReference type="InterPro" id="IPR049712">
    <property type="entry name" value="Poly_export"/>
</dbReference>
<reference evidence="18 19" key="1">
    <citation type="journal article" date="2017" name="ISME J.">
        <title>Energy and carbon metabolisms in a deep terrestrial subsurface fluid microbial community.</title>
        <authorList>
            <person name="Momper L."/>
            <person name="Jungbluth S.P."/>
            <person name="Lee M.D."/>
            <person name="Amend J.P."/>
        </authorList>
    </citation>
    <scope>NUCLEOTIDE SEQUENCE [LARGE SCALE GENOMIC DNA]</scope>
    <source>
        <strain evidence="18">SURF_26</strain>
    </source>
</reference>
<keyword evidence="5" id="KW-0762">Sugar transport</keyword>
<keyword evidence="12" id="KW-0564">Palmitate</keyword>